<organism evidence="2 3">
    <name type="scientific">Colletotrichum higginsianum (strain IMI 349063)</name>
    <name type="common">Crucifer anthracnose fungus</name>
    <dbReference type="NCBI Taxonomy" id="759273"/>
    <lineage>
        <taxon>Eukaryota</taxon>
        <taxon>Fungi</taxon>
        <taxon>Dikarya</taxon>
        <taxon>Ascomycota</taxon>
        <taxon>Pezizomycotina</taxon>
        <taxon>Sordariomycetes</taxon>
        <taxon>Hypocreomycetidae</taxon>
        <taxon>Glomerellales</taxon>
        <taxon>Glomerellaceae</taxon>
        <taxon>Colletotrichum</taxon>
        <taxon>Colletotrichum destructivum species complex</taxon>
    </lineage>
</organism>
<evidence type="ECO:0000313" key="2">
    <source>
        <dbReference type="EMBL" id="CCF41719.1"/>
    </source>
</evidence>
<proteinExistence type="predicted"/>
<feature type="region of interest" description="Disordered" evidence="1">
    <location>
        <begin position="1"/>
        <end position="70"/>
    </location>
</feature>
<dbReference type="HOGENOM" id="CLU_2291518_0_0_1"/>
<protein>
    <submittedName>
        <fullName evidence="2">Uncharacterized protein</fullName>
    </submittedName>
</protein>
<sequence>MWRQPRGSRPVEQQLGELGPGESPVERDVDGAQPREGVVQDDLMDAVGGDGGHSVTGLDTTTTITPQSAQDGRRALDVGVEFRIRPSAVGREVDAGQAGRP</sequence>
<evidence type="ECO:0000256" key="1">
    <source>
        <dbReference type="SAM" id="MobiDB-lite"/>
    </source>
</evidence>
<name>H1VNB5_COLHI</name>
<dbReference type="Proteomes" id="UP000007174">
    <property type="component" value="Unassembled WGS sequence"/>
</dbReference>
<feature type="compositionally biased region" description="Polar residues" evidence="1">
    <location>
        <begin position="57"/>
        <end position="70"/>
    </location>
</feature>
<dbReference type="AlphaFoldDB" id="H1VNB5"/>
<evidence type="ECO:0000313" key="3">
    <source>
        <dbReference type="Proteomes" id="UP000007174"/>
    </source>
</evidence>
<reference evidence="3" key="1">
    <citation type="journal article" date="2012" name="Nat. Genet.">
        <title>Lifestyle transitions in plant pathogenic Colletotrichum fungi deciphered by genome and transcriptome analyses.</title>
        <authorList>
            <person name="O'Connell R.J."/>
            <person name="Thon M.R."/>
            <person name="Hacquard S."/>
            <person name="Amyotte S.G."/>
            <person name="Kleemann J."/>
            <person name="Torres M.F."/>
            <person name="Damm U."/>
            <person name="Buiate E.A."/>
            <person name="Epstein L."/>
            <person name="Alkan N."/>
            <person name="Altmueller J."/>
            <person name="Alvarado-Balderrama L."/>
            <person name="Bauser C.A."/>
            <person name="Becker C."/>
            <person name="Birren B.W."/>
            <person name="Chen Z."/>
            <person name="Choi J."/>
            <person name="Crouch J.A."/>
            <person name="Duvick J.P."/>
            <person name="Farman M.A."/>
            <person name="Gan P."/>
            <person name="Heiman D."/>
            <person name="Henrissat B."/>
            <person name="Howard R.J."/>
            <person name="Kabbage M."/>
            <person name="Koch C."/>
            <person name="Kracher B."/>
            <person name="Kubo Y."/>
            <person name="Law A.D."/>
            <person name="Lebrun M.-H."/>
            <person name="Lee Y.-H."/>
            <person name="Miyara I."/>
            <person name="Moore N."/>
            <person name="Neumann U."/>
            <person name="Nordstroem K."/>
            <person name="Panaccione D.G."/>
            <person name="Panstruga R."/>
            <person name="Place M."/>
            <person name="Proctor R.H."/>
            <person name="Prusky D."/>
            <person name="Rech G."/>
            <person name="Reinhardt R."/>
            <person name="Rollins J.A."/>
            <person name="Rounsley S."/>
            <person name="Schardl C.L."/>
            <person name="Schwartz D.C."/>
            <person name="Shenoy N."/>
            <person name="Shirasu K."/>
            <person name="Sikhakolli U.R."/>
            <person name="Stueber K."/>
            <person name="Sukno S.A."/>
            <person name="Sweigard J.A."/>
            <person name="Takano Y."/>
            <person name="Takahara H."/>
            <person name="Trail F."/>
            <person name="van der Does H.C."/>
            <person name="Voll L.M."/>
            <person name="Will I."/>
            <person name="Young S."/>
            <person name="Zeng Q."/>
            <person name="Zhang J."/>
            <person name="Zhou S."/>
            <person name="Dickman M.B."/>
            <person name="Schulze-Lefert P."/>
            <person name="Ver Loren van Themaat E."/>
            <person name="Ma L.-J."/>
            <person name="Vaillancourt L.J."/>
        </authorList>
    </citation>
    <scope>NUCLEOTIDE SEQUENCE [LARGE SCALE GENOMIC DNA]</scope>
    <source>
        <strain evidence="3">IMI 349063</strain>
    </source>
</reference>
<gene>
    <name evidence="2" type="ORF">CH063_11918</name>
</gene>
<accession>H1VNB5</accession>
<dbReference type="EMBL" id="CACQ02004888">
    <property type="protein sequence ID" value="CCF41719.1"/>
    <property type="molecule type" value="Genomic_DNA"/>
</dbReference>